<dbReference type="Proteomes" id="UP000037510">
    <property type="component" value="Unassembled WGS sequence"/>
</dbReference>
<dbReference type="EMBL" id="JTDY01001743">
    <property type="protein sequence ID" value="KOB73018.1"/>
    <property type="molecule type" value="Genomic_DNA"/>
</dbReference>
<accession>A0A0L7LC06</accession>
<dbReference type="Gene3D" id="1.20.5.390">
    <property type="entry name" value="L1 transposable element, trimerization domain"/>
    <property type="match status" value="1"/>
</dbReference>
<evidence type="ECO:0000313" key="1">
    <source>
        <dbReference type="EMBL" id="KOB73018.1"/>
    </source>
</evidence>
<proteinExistence type="predicted"/>
<name>A0A0L7LC06_OPEBR</name>
<sequence>MASKVDNYEDESFIILGSSPGTSLDIKCNGIENGGSLDKAQIEDAMKDLSMEASASYKAHFNLAECILSNMMVASTMITDDKSTEELQKRFGELLDENVILKETLKQNNDSLKEQFLLISSCQDDMLKTTMQHKEKFMETKLLIEKLKLEMSQLADSPPPLVNGETGEVKSDAATYPKSGPSSALEFVTSPEDDIVYKLTAQLELVEKQRRQVKDNLISIVLGLKSRRD</sequence>
<gene>
    <name evidence="1" type="ORF">OBRU01_11325</name>
</gene>
<keyword evidence="2" id="KW-1185">Reference proteome</keyword>
<reference evidence="1 2" key="1">
    <citation type="journal article" date="2015" name="Genome Biol. Evol.">
        <title>The genome of winter moth (Operophtera brumata) provides a genomic perspective on sexual dimorphism and phenology.</title>
        <authorList>
            <person name="Derks M.F."/>
            <person name="Smit S."/>
            <person name="Salis L."/>
            <person name="Schijlen E."/>
            <person name="Bossers A."/>
            <person name="Mateman C."/>
            <person name="Pijl A.S."/>
            <person name="de Ridder D."/>
            <person name="Groenen M.A."/>
            <person name="Visser M.E."/>
            <person name="Megens H.J."/>
        </authorList>
    </citation>
    <scope>NUCLEOTIDE SEQUENCE [LARGE SCALE GENOMIC DNA]</scope>
    <source>
        <strain evidence="1">WM2013NL</strain>
        <tissue evidence="1">Head and thorax</tissue>
    </source>
</reference>
<comment type="caution">
    <text evidence="1">The sequence shown here is derived from an EMBL/GenBank/DDBJ whole genome shotgun (WGS) entry which is preliminary data.</text>
</comment>
<dbReference type="STRING" id="104452.A0A0L7LC06"/>
<organism evidence="1 2">
    <name type="scientific">Operophtera brumata</name>
    <name type="common">Winter moth</name>
    <name type="synonym">Phalaena brumata</name>
    <dbReference type="NCBI Taxonomy" id="104452"/>
    <lineage>
        <taxon>Eukaryota</taxon>
        <taxon>Metazoa</taxon>
        <taxon>Ecdysozoa</taxon>
        <taxon>Arthropoda</taxon>
        <taxon>Hexapoda</taxon>
        <taxon>Insecta</taxon>
        <taxon>Pterygota</taxon>
        <taxon>Neoptera</taxon>
        <taxon>Endopterygota</taxon>
        <taxon>Lepidoptera</taxon>
        <taxon>Glossata</taxon>
        <taxon>Ditrysia</taxon>
        <taxon>Geometroidea</taxon>
        <taxon>Geometridae</taxon>
        <taxon>Larentiinae</taxon>
        <taxon>Operophtera</taxon>
    </lineage>
</organism>
<dbReference type="AlphaFoldDB" id="A0A0L7LC06"/>
<evidence type="ECO:0000313" key="2">
    <source>
        <dbReference type="Proteomes" id="UP000037510"/>
    </source>
</evidence>
<protein>
    <submittedName>
        <fullName evidence="1">Putative Optineurin</fullName>
    </submittedName>
</protein>